<keyword evidence="3" id="KW-0812">Transmembrane</keyword>
<proteinExistence type="predicted"/>
<evidence type="ECO:0000313" key="5">
    <source>
        <dbReference type="Proteomes" id="UP000190423"/>
    </source>
</evidence>
<evidence type="ECO:0000256" key="2">
    <source>
        <dbReference type="SAM" id="MobiDB-lite"/>
    </source>
</evidence>
<feature type="region of interest" description="Disordered" evidence="2">
    <location>
        <begin position="228"/>
        <end position="250"/>
    </location>
</feature>
<evidence type="ECO:0000256" key="1">
    <source>
        <dbReference type="SAM" id="Coils"/>
    </source>
</evidence>
<feature type="compositionally biased region" description="Basic and acidic residues" evidence="2">
    <location>
        <begin position="442"/>
        <end position="457"/>
    </location>
</feature>
<evidence type="ECO:0000313" key="4">
    <source>
        <dbReference type="EMBL" id="SJZ29710.1"/>
    </source>
</evidence>
<dbReference type="STRING" id="261392.SAMN02745149_00214"/>
<accession>A0A1T4JHQ8</accession>
<reference evidence="4 5" key="1">
    <citation type="submission" date="2017-02" db="EMBL/GenBank/DDBJ databases">
        <authorList>
            <person name="Peterson S.W."/>
        </authorList>
    </citation>
    <scope>NUCLEOTIDE SEQUENCE [LARGE SCALE GENOMIC DNA]</scope>
    <source>
        <strain evidence="4 5">ATCC BAA-908</strain>
    </source>
</reference>
<keyword evidence="1" id="KW-0175">Coiled coil</keyword>
<keyword evidence="3" id="KW-1133">Transmembrane helix</keyword>
<feature type="compositionally biased region" description="Basic residues" evidence="2">
    <location>
        <begin position="15"/>
        <end position="25"/>
    </location>
</feature>
<dbReference type="NCBIfam" id="TIGR03545">
    <property type="entry name" value="TIGR03545 family protein"/>
    <property type="match status" value="1"/>
</dbReference>
<dbReference type="AlphaFoldDB" id="A0A1T4JHQ8"/>
<feature type="coiled-coil region" evidence="1">
    <location>
        <begin position="695"/>
        <end position="726"/>
    </location>
</feature>
<dbReference type="OrthoDB" id="366311at2"/>
<feature type="transmembrane region" description="Helical" evidence="3">
    <location>
        <begin position="115"/>
        <end position="135"/>
    </location>
</feature>
<dbReference type="EMBL" id="FUWG01000002">
    <property type="protein sequence ID" value="SJZ29710.1"/>
    <property type="molecule type" value="Genomic_DNA"/>
</dbReference>
<keyword evidence="5" id="KW-1185">Reference proteome</keyword>
<keyword evidence="3" id="KW-0472">Membrane</keyword>
<feature type="region of interest" description="Disordered" evidence="2">
    <location>
        <begin position="438"/>
        <end position="457"/>
    </location>
</feature>
<feature type="region of interest" description="Disordered" evidence="2">
    <location>
        <begin position="1"/>
        <end position="34"/>
    </location>
</feature>
<name>A0A1T4JHQ8_TREPO</name>
<organism evidence="4 5">
    <name type="scientific">Treponema porcinum</name>
    <dbReference type="NCBI Taxonomy" id="261392"/>
    <lineage>
        <taxon>Bacteria</taxon>
        <taxon>Pseudomonadati</taxon>
        <taxon>Spirochaetota</taxon>
        <taxon>Spirochaetia</taxon>
        <taxon>Spirochaetales</taxon>
        <taxon>Treponemataceae</taxon>
        <taxon>Treponema</taxon>
    </lineage>
</organism>
<gene>
    <name evidence="4" type="ORF">SAMN02745149_00214</name>
</gene>
<dbReference type="RefSeq" id="WP_078932129.1">
    <property type="nucleotide sequence ID" value="NZ_FUWG01000002.1"/>
</dbReference>
<evidence type="ECO:0000256" key="3">
    <source>
        <dbReference type="SAM" id="Phobius"/>
    </source>
</evidence>
<dbReference type="InterPro" id="IPR019934">
    <property type="entry name" value="CHP03545"/>
</dbReference>
<dbReference type="Proteomes" id="UP000190423">
    <property type="component" value="Unassembled WGS sequence"/>
</dbReference>
<sequence length="740" mass="81137">MEKNTSKLNETAKTPAKKSKKPAKSKKPEKTVSAKKLPGIFKKTYKEKAYSKNLLKKFYIEADKKFVEKLYSPSQDKKGRNIMVCNKSAEITKADLKRYKLIAKQIKMQKGGIKLVPLIAVAVLVAVLSAGVSLFKNIIIEKAITSAMQGIFGAKTDIAKVDFQFFNASLEINGLEQANKDSPMKNLFQIDSIKTSFNLTDLLRGKFHAENLSVEGVAIDTERKKSGELPIKPAKTKEEKQTESALSAKKQELSEEASAKLKEMFDSYNPEKMLENLQNELKSPAVASQISTDVQQKVEKWSSLPAELQEKVNAFSKNVNDIANTDFSKINDVAKLKSTLEKINSTAKSGEELKKLIEKSNSDLFSDSKAIADYSNKIQTAIKSDYALVDSKISEMKSVLSPAGLNEIMTNAVQSVLYQMCGKYYPYVSKGLNAALSAQKSSSEKETEKSAEKTEKTVMTRHPGRTVFFKQDTVPTLFIENVTASGYEYKTDNLLFKGNAKNIANNQNMTGKPTDISADFKIADNPNNASVKIDARTNTNSPLVTASYTGSGIPVNADAQVFAFTSKSTIKAKMTADTNGKVSLNGVLDMNISEMTGMQFDVEKISELYNTALSNISRLTVDFSIGINEDKTMTISLNNLDSLASQLTTPVVKTLTAELNSIAADARSSAAKLLSEKTGVATEKIEQFTNIKNSVNSSKESVNNLQKKLEQKKKQINDQITNSTKAAAGDAAGNLIKKLF</sequence>
<dbReference type="GeneID" id="78315537"/>
<protein>
    <submittedName>
        <fullName evidence="4">TIGR03545 family protein</fullName>
    </submittedName>
</protein>